<dbReference type="RefSeq" id="WP_195169901.1">
    <property type="nucleotide sequence ID" value="NZ_CP062983.1"/>
</dbReference>
<name>A0A7S8E7M1_9CHLR</name>
<dbReference type="CDD" id="cd05233">
    <property type="entry name" value="SDR_c"/>
    <property type="match status" value="1"/>
</dbReference>
<dbReference type="Pfam" id="PF00106">
    <property type="entry name" value="adh_short"/>
    <property type="match status" value="1"/>
</dbReference>
<dbReference type="AlphaFoldDB" id="A0A7S8E7M1"/>
<keyword evidence="2" id="KW-0560">Oxidoreductase</keyword>
<dbReference type="FunFam" id="3.40.50.720:FF:000084">
    <property type="entry name" value="Short-chain dehydrogenase reductase"/>
    <property type="match status" value="1"/>
</dbReference>
<feature type="domain" description="Ketoreductase" evidence="4">
    <location>
        <begin position="6"/>
        <end position="186"/>
    </location>
</feature>
<dbReference type="Proteomes" id="UP000594468">
    <property type="component" value="Chromosome"/>
</dbReference>
<gene>
    <name evidence="5" type="ORF">G4Y79_19380</name>
</gene>
<sequence length="233" mass="24739">MDVQNKVTIITGSSTGIGRATARLFAEHGAVVVLAARSADKLEALAEEIRSKGCEVLVVPTDVTQEDAVQNLVAKTIQAYGRIDILINNAGLGGAGAIAEYPVDAYRRMIEINLLGPYHGMQAVIPSMREQGGGLIINVSSTATKQMYPTVGPYSSTKHALNSLSNIAQLELAPENIRVVIVYPHNTASDFVSNGLIHGSINAEVPADAATPEFVAQKILEAAIDEPAEKYME</sequence>
<comment type="similarity">
    <text evidence="1 3">Belongs to the short-chain dehydrogenases/reductases (SDR) family.</text>
</comment>
<dbReference type="GO" id="GO:0016491">
    <property type="term" value="F:oxidoreductase activity"/>
    <property type="evidence" value="ECO:0007669"/>
    <property type="project" value="UniProtKB-KW"/>
</dbReference>
<dbReference type="PANTHER" id="PTHR44196">
    <property type="entry name" value="DEHYDROGENASE/REDUCTASE SDR FAMILY MEMBER 7B"/>
    <property type="match status" value="1"/>
</dbReference>
<dbReference type="PROSITE" id="PS00061">
    <property type="entry name" value="ADH_SHORT"/>
    <property type="match status" value="1"/>
</dbReference>
<accession>A0A7S8E7M1</accession>
<dbReference type="KEGG" id="pmet:G4Y79_19380"/>
<dbReference type="GO" id="GO:0016020">
    <property type="term" value="C:membrane"/>
    <property type="evidence" value="ECO:0007669"/>
    <property type="project" value="TreeGrafter"/>
</dbReference>
<dbReference type="InterPro" id="IPR036291">
    <property type="entry name" value="NAD(P)-bd_dom_sf"/>
</dbReference>
<protein>
    <submittedName>
        <fullName evidence="5">SDR family oxidoreductase</fullName>
    </submittedName>
</protein>
<evidence type="ECO:0000313" key="6">
    <source>
        <dbReference type="Proteomes" id="UP000594468"/>
    </source>
</evidence>
<evidence type="ECO:0000313" key="5">
    <source>
        <dbReference type="EMBL" id="QPC81830.1"/>
    </source>
</evidence>
<evidence type="ECO:0000256" key="1">
    <source>
        <dbReference type="ARBA" id="ARBA00006484"/>
    </source>
</evidence>
<evidence type="ECO:0000256" key="2">
    <source>
        <dbReference type="ARBA" id="ARBA00023002"/>
    </source>
</evidence>
<dbReference type="InterPro" id="IPR020904">
    <property type="entry name" value="Sc_DH/Rdtase_CS"/>
</dbReference>
<dbReference type="SMART" id="SM00822">
    <property type="entry name" value="PKS_KR"/>
    <property type="match status" value="1"/>
</dbReference>
<proteinExistence type="inferred from homology"/>
<organism evidence="5 6">
    <name type="scientific">Phototrophicus methaneseepsis</name>
    <dbReference type="NCBI Taxonomy" id="2710758"/>
    <lineage>
        <taxon>Bacteria</taxon>
        <taxon>Bacillati</taxon>
        <taxon>Chloroflexota</taxon>
        <taxon>Candidatus Thermofontia</taxon>
        <taxon>Phototrophicales</taxon>
        <taxon>Phototrophicaceae</taxon>
        <taxon>Phototrophicus</taxon>
    </lineage>
</organism>
<dbReference type="PANTHER" id="PTHR44196:SF1">
    <property type="entry name" value="DEHYDROGENASE_REDUCTASE SDR FAMILY MEMBER 7B"/>
    <property type="match status" value="1"/>
</dbReference>
<evidence type="ECO:0000259" key="4">
    <source>
        <dbReference type="SMART" id="SM00822"/>
    </source>
</evidence>
<dbReference type="EMBL" id="CP062983">
    <property type="protein sequence ID" value="QPC81830.1"/>
    <property type="molecule type" value="Genomic_DNA"/>
</dbReference>
<dbReference type="PRINTS" id="PR00081">
    <property type="entry name" value="GDHRDH"/>
</dbReference>
<reference evidence="5 6" key="1">
    <citation type="submission" date="2020-02" db="EMBL/GenBank/DDBJ databases">
        <authorList>
            <person name="Zheng R.K."/>
            <person name="Sun C.M."/>
        </authorList>
    </citation>
    <scope>NUCLEOTIDE SEQUENCE [LARGE SCALE GENOMIC DNA]</scope>
    <source>
        <strain evidence="6">rifampicinis</strain>
    </source>
</reference>
<dbReference type="SUPFAM" id="SSF51735">
    <property type="entry name" value="NAD(P)-binding Rossmann-fold domains"/>
    <property type="match status" value="1"/>
</dbReference>
<evidence type="ECO:0000256" key="3">
    <source>
        <dbReference type="RuleBase" id="RU000363"/>
    </source>
</evidence>
<dbReference type="Gene3D" id="3.40.50.720">
    <property type="entry name" value="NAD(P)-binding Rossmann-like Domain"/>
    <property type="match status" value="1"/>
</dbReference>
<dbReference type="InterPro" id="IPR057326">
    <property type="entry name" value="KR_dom"/>
</dbReference>
<keyword evidence="6" id="KW-1185">Reference proteome</keyword>
<dbReference type="PRINTS" id="PR00080">
    <property type="entry name" value="SDRFAMILY"/>
</dbReference>
<dbReference type="InterPro" id="IPR002347">
    <property type="entry name" value="SDR_fam"/>
</dbReference>